<evidence type="ECO:0000313" key="1">
    <source>
        <dbReference type="Ensembl" id="ENSPEMP00000035551.1"/>
    </source>
</evidence>
<reference evidence="1" key="3">
    <citation type="submission" date="2025-09" db="UniProtKB">
        <authorList>
            <consortium name="Ensembl"/>
        </authorList>
    </citation>
    <scope>IDENTIFICATION</scope>
</reference>
<sequence>MHKLNNQQAPNNDCDVSRVCSLSPSLEGVGDGALPSSGSSYYIHRCLQKTRLLPCFWPGQGADNIWKLRSLCSGAAFLRQPQIGSDYTF</sequence>
<reference evidence="1" key="2">
    <citation type="submission" date="2025-08" db="UniProtKB">
        <authorList>
            <consortium name="Ensembl"/>
        </authorList>
    </citation>
    <scope>IDENTIFICATION</scope>
</reference>
<name>A0A8C8W4G2_PERMB</name>
<reference evidence="1 2" key="1">
    <citation type="submission" date="2018-10" db="EMBL/GenBank/DDBJ databases">
        <title>Improved assembly of the deer mouse Peromyscus maniculatus genome.</title>
        <authorList>
            <person name="Lassance J.-M."/>
            <person name="Hoekstra H.E."/>
        </authorList>
    </citation>
    <scope>NUCLEOTIDE SEQUENCE [LARGE SCALE GENOMIC DNA]</scope>
</reference>
<evidence type="ECO:0000313" key="2">
    <source>
        <dbReference type="Proteomes" id="UP000694547"/>
    </source>
</evidence>
<protein>
    <submittedName>
        <fullName evidence="1">Uncharacterized protein</fullName>
    </submittedName>
</protein>
<proteinExistence type="predicted"/>
<accession>A0A8C8W4G2</accession>
<organism evidence="1 2">
    <name type="scientific">Peromyscus maniculatus bairdii</name>
    <name type="common">Prairie deer mouse</name>
    <dbReference type="NCBI Taxonomy" id="230844"/>
    <lineage>
        <taxon>Eukaryota</taxon>
        <taxon>Metazoa</taxon>
        <taxon>Chordata</taxon>
        <taxon>Craniata</taxon>
        <taxon>Vertebrata</taxon>
        <taxon>Euteleostomi</taxon>
        <taxon>Mammalia</taxon>
        <taxon>Eutheria</taxon>
        <taxon>Euarchontoglires</taxon>
        <taxon>Glires</taxon>
        <taxon>Rodentia</taxon>
        <taxon>Myomorpha</taxon>
        <taxon>Muroidea</taxon>
        <taxon>Cricetidae</taxon>
        <taxon>Neotominae</taxon>
        <taxon>Peromyscus</taxon>
    </lineage>
</organism>
<dbReference type="Proteomes" id="UP000694547">
    <property type="component" value="Chromosome 1"/>
</dbReference>
<dbReference type="Ensembl" id="ENSPEMT00000034006.1">
    <property type="protein sequence ID" value="ENSPEMP00000035551.1"/>
    <property type="gene ID" value="ENSPEMG00000031364.1"/>
</dbReference>
<keyword evidence="2" id="KW-1185">Reference proteome</keyword>
<dbReference type="AlphaFoldDB" id="A0A8C8W4G2"/>